<organism evidence="2 3">
    <name type="scientific">Arachis duranensis</name>
    <name type="common">Wild peanut</name>
    <dbReference type="NCBI Taxonomy" id="130453"/>
    <lineage>
        <taxon>Eukaryota</taxon>
        <taxon>Viridiplantae</taxon>
        <taxon>Streptophyta</taxon>
        <taxon>Embryophyta</taxon>
        <taxon>Tracheophyta</taxon>
        <taxon>Spermatophyta</taxon>
        <taxon>Magnoliopsida</taxon>
        <taxon>eudicotyledons</taxon>
        <taxon>Gunneridae</taxon>
        <taxon>Pentapetalae</taxon>
        <taxon>rosids</taxon>
        <taxon>fabids</taxon>
        <taxon>Fabales</taxon>
        <taxon>Fabaceae</taxon>
        <taxon>Papilionoideae</taxon>
        <taxon>50 kb inversion clade</taxon>
        <taxon>dalbergioids sensu lato</taxon>
        <taxon>Dalbergieae</taxon>
        <taxon>Pterocarpus clade</taxon>
        <taxon>Arachis</taxon>
    </lineage>
</organism>
<keyword evidence="1" id="KW-0732">Signal</keyword>
<dbReference type="AlphaFoldDB" id="A0A6P4CCU8"/>
<protein>
    <submittedName>
        <fullName evidence="3">Glycine-rich protein 5</fullName>
    </submittedName>
</protein>
<dbReference type="KEGG" id="adu:107474022"/>
<reference evidence="2" key="1">
    <citation type="journal article" date="2016" name="Nat. Genet.">
        <title>The genome sequences of Arachis duranensis and Arachis ipaensis, the diploid ancestors of cultivated peanut.</title>
        <authorList>
            <person name="Bertioli D.J."/>
            <person name="Cannon S.B."/>
            <person name="Froenicke L."/>
            <person name="Huang G."/>
            <person name="Farmer A.D."/>
            <person name="Cannon E.K."/>
            <person name="Liu X."/>
            <person name="Gao D."/>
            <person name="Clevenger J."/>
            <person name="Dash S."/>
            <person name="Ren L."/>
            <person name="Moretzsohn M.C."/>
            <person name="Shirasawa K."/>
            <person name="Huang W."/>
            <person name="Vidigal B."/>
            <person name="Abernathy B."/>
            <person name="Chu Y."/>
            <person name="Niederhuth C.E."/>
            <person name="Umale P."/>
            <person name="Araujo A.C."/>
            <person name="Kozik A."/>
            <person name="Kim K.D."/>
            <person name="Burow M.D."/>
            <person name="Varshney R.K."/>
            <person name="Wang X."/>
            <person name="Zhang X."/>
            <person name="Barkley N."/>
            <person name="Guimaraes P.M."/>
            <person name="Isobe S."/>
            <person name="Guo B."/>
            <person name="Liao B."/>
            <person name="Stalker H.T."/>
            <person name="Schmitz R.J."/>
            <person name="Scheffler B.E."/>
            <person name="Leal-Bertioli S.C."/>
            <person name="Xun X."/>
            <person name="Jackson S.A."/>
            <person name="Michelmore R."/>
            <person name="Ozias-Akins P."/>
        </authorList>
    </citation>
    <scope>NUCLEOTIDE SEQUENCE [LARGE SCALE GENOMIC DNA]</scope>
    <source>
        <strain evidence="2">cv. V14167</strain>
    </source>
</reference>
<dbReference type="Proteomes" id="UP000515211">
    <property type="component" value="Chromosome 2"/>
</dbReference>
<dbReference type="PANTHER" id="PTHR34463">
    <property type="entry name" value="GLYCINE-RICH PROTEIN"/>
    <property type="match status" value="1"/>
</dbReference>
<dbReference type="GeneID" id="107474022"/>
<evidence type="ECO:0000313" key="2">
    <source>
        <dbReference type="Proteomes" id="UP000515211"/>
    </source>
</evidence>
<gene>
    <name evidence="3" type="primary">LOC107474022</name>
</gene>
<evidence type="ECO:0000256" key="1">
    <source>
        <dbReference type="SAM" id="SignalP"/>
    </source>
</evidence>
<proteinExistence type="predicted"/>
<accession>A0A6P4CCU8</accession>
<feature type="chain" id="PRO_5028385045" evidence="1">
    <location>
        <begin position="22"/>
        <end position="99"/>
    </location>
</feature>
<dbReference type="RefSeq" id="XP_015949090.1">
    <property type="nucleotide sequence ID" value="XM_016093604.3"/>
</dbReference>
<feature type="signal peptide" evidence="1">
    <location>
        <begin position="1"/>
        <end position="21"/>
    </location>
</feature>
<reference evidence="3" key="2">
    <citation type="submission" date="2025-08" db="UniProtKB">
        <authorList>
            <consortium name="RefSeq"/>
        </authorList>
    </citation>
    <scope>IDENTIFICATION</scope>
    <source>
        <tissue evidence="3">Whole plant</tissue>
    </source>
</reference>
<evidence type="ECO:0000313" key="3">
    <source>
        <dbReference type="RefSeq" id="XP_015949090.1"/>
    </source>
</evidence>
<dbReference type="PANTHER" id="PTHR34463:SF11">
    <property type="entry name" value="GLYCINE-RICH PROTEIN LIKE"/>
    <property type="match status" value="1"/>
</dbReference>
<sequence length="99" mass="9217">MAKWCIMLLVLALVVVSTASARKVPNNDATLKDQKNFLSYGGVGGYSGIGGNGMPFGGVGAGIGSGFGGVGAVTGIGGLSGFGGGVGGGGGASGSVPLP</sequence>
<name>A0A6P4CCU8_ARADU</name>
<keyword evidence="2" id="KW-1185">Reference proteome</keyword>